<sequence length="187" mass="19438">MNRELKGESLILSIKGPPLSLSHVSAVAVIRVPCCNAAPLAGGECSYGYLYLVPNSPLGLLGAGLFLVATPPASVTTGGLHQVRVSGAVCASTPGFLTPEISTSTLSQKSFGGGGSNPKAMLASEFSSSWPGSGMKAAMARASYGFSSHDNRGLLPRQPWLGLAHTCRCCIMKEGKERSGPKMRWIS</sequence>
<evidence type="ECO:0000313" key="3">
    <source>
        <dbReference type="WBParaSite" id="SSLN_0000568501-mRNA-1"/>
    </source>
</evidence>
<organism evidence="3">
    <name type="scientific">Schistocephalus solidus</name>
    <name type="common">Tapeworm</name>
    <dbReference type="NCBI Taxonomy" id="70667"/>
    <lineage>
        <taxon>Eukaryota</taxon>
        <taxon>Metazoa</taxon>
        <taxon>Spiralia</taxon>
        <taxon>Lophotrochozoa</taxon>
        <taxon>Platyhelminthes</taxon>
        <taxon>Cestoda</taxon>
        <taxon>Eucestoda</taxon>
        <taxon>Diphyllobothriidea</taxon>
        <taxon>Diphyllobothriidae</taxon>
        <taxon>Schistocephalus</taxon>
    </lineage>
</organism>
<dbReference type="OrthoDB" id="10237142at2759"/>
<dbReference type="Proteomes" id="UP000275846">
    <property type="component" value="Unassembled WGS sequence"/>
</dbReference>
<reference evidence="1 2" key="2">
    <citation type="submission" date="2018-11" db="EMBL/GenBank/DDBJ databases">
        <authorList>
            <consortium name="Pathogen Informatics"/>
        </authorList>
    </citation>
    <scope>NUCLEOTIDE SEQUENCE [LARGE SCALE GENOMIC DNA]</scope>
    <source>
        <strain evidence="1 2">NST_G2</strain>
    </source>
</reference>
<evidence type="ECO:0000313" key="2">
    <source>
        <dbReference type="Proteomes" id="UP000275846"/>
    </source>
</evidence>
<reference evidence="3" key="1">
    <citation type="submission" date="2016-06" db="UniProtKB">
        <authorList>
            <consortium name="WormBaseParasite"/>
        </authorList>
    </citation>
    <scope>IDENTIFICATION</scope>
</reference>
<name>A0A183SMQ8_SCHSO</name>
<protein>
    <submittedName>
        <fullName evidence="1 3">Uncharacterized protein</fullName>
    </submittedName>
</protein>
<dbReference type="WBParaSite" id="SSLN_0000568501-mRNA-1">
    <property type="protein sequence ID" value="SSLN_0000568501-mRNA-1"/>
    <property type="gene ID" value="SSLN_0000568501"/>
</dbReference>
<dbReference type="EMBL" id="UYSU01033280">
    <property type="protein sequence ID" value="VDL91890.1"/>
    <property type="molecule type" value="Genomic_DNA"/>
</dbReference>
<dbReference type="AlphaFoldDB" id="A0A183SMQ8"/>
<keyword evidence="2" id="KW-1185">Reference proteome</keyword>
<accession>A0A183SMQ8</accession>
<gene>
    <name evidence="1" type="ORF">SSLN_LOCUS5505</name>
</gene>
<evidence type="ECO:0000313" key="1">
    <source>
        <dbReference type="EMBL" id="VDL91890.1"/>
    </source>
</evidence>
<proteinExistence type="predicted"/>